<keyword evidence="3" id="KW-1185">Reference proteome</keyword>
<name>A0A511N4Z8_DEIC1</name>
<feature type="transmembrane region" description="Helical" evidence="1">
    <location>
        <begin position="206"/>
        <end position="226"/>
    </location>
</feature>
<evidence type="ECO:0000313" key="3">
    <source>
        <dbReference type="Proteomes" id="UP000321306"/>
    </source>
</evidence>
<sequence length="301" mass="33803">MNPQEIIEAYVRDVIRHLPHRDRNETGFELRGLLTEMLQEQAQQQGTAPTASMTLDMLRRFGHPSEVAQRYLPAVPAFLPGNQLRPFLLVSLTGMALQWALTLPAVFAGQSIAAWWFGPGLGAFWIPGFVVMFSLLERSLKLRGLFHSQWSPRGLQTDRVSRPVWTVGLVGFALAVLMMVFLPTLIQSLPGVLPAVLAFHPDFLPVQGMLAVFLWTASFAIHTAVWREGRWTILTRRMDAATGVGFLLLLASWVIKGNIFLQPATDEGARFWLVLVMVLILWDLLQQSIRPRVLHPPKAVK</sequence>
<dbReference type="Proteomes" id="UP000321306">
    <property type="component" value="Unassembled WGS sequence"/>
</dbReference>
<organism evidence="2 3">
    <name type="scientific">Deinococcus cellulosilyticus (strain DSM 18568 / NBRC 106333 / KACC 11606 / 5516J-15)</name>
    <dbReference type="NCBI Taxonomy" id="1223518"/>
    <lineage>
        <taxon>Bacteria</taxon>
        <taxon>Thermotogati</taxon>
        <taxon>Deinococcota</taxon>
        <taxon>Deinococci</taxon>
        <taxon>Deinococcales</taxon>
        <taxon>Deinococcaceae</taxon>
        <taxon>Deinococcus</taxon>
    </lineage>
</organism>
<evidence type="ECO:0000256" key="1">
    <source>
        <dbReference type="SAM" id="Phobius"/>
    </source>
</evidence>
<feature type="transmembrane region" description="Helical" evidence="1">
    <location>
        <begin position="238"/>
        <end position="256"/>
    </location>
</feature>
<keyword evidence="1" id="KW-1133">Transmembrane helix</keyword>
<keyword evidence="1" id="KW-0472">Membrane</keyword>
<dbReference type="EMBL" id="BJXB01000016">
    <property type="protein sequence ID" value="GEM47919.1"/>
    <property type="molecule type" value="Genomic_DNA"/>
</dbReference>
<feature type="transmembrane region" description="Helical" evidence="1">
    <location>
        <begin position="268"/>
        <end position="285"/>
    </location>
</feature>
<feature type="transmembrane region" description="Helical" evidence="1">
    <location>
        <begin position="87"/>
        <end position="107"/>
    </location>
</feature>
<dbReference type="RefSeq" id="WP_146886573.1">
    <property type="nucleotide sequence ID" value="NZ_BJXB01000016.1"/>
</dbReference>
<comment type="caution">
    <text evidence="2">The sequence shown here is derived from an EMBL/GenBank/DDBJ whole genome shotgun (WGS) entry which is preliminary data.</text>
</comment>
<protein>
    <submittedName>
        <fullName evidence="2">Uncharacterized protein</fullName>
    </submittedName>
</protein>
<dbReference type="OrthoDB" id="116789at2"/>
<evidence type="ECO:0000313" key="2">
    <source>
        <dbReference type="EMBL" id="GEM47919.1"/>
    </source>
</evidence>
<accession>A0A511N4Z8</accession>
<proteinExistence type="predicted"/>
<keyword evidence="1" id="KW-0812">Transmembrane</keyword>
<dbReference type="AlphaFoldDB" id="A0A511N4Z8"/>
<feature type="transmembrane region" description="Helical" evidence="1">
    <location>
        <begin position="163"/>
        <end position="186"/>
    </location>
</feature>
<reference evidence="2 3" key="1">
    <citation type="submission" date="2019-07" db="EMBL/GenBank/DDBJ databases">
        <title>Whole genome shotgun sequence of Deinococcus cellulosilyticus NBRC 106333.</title>
        <authorList>
            <person name="Hosoyama A."/>
            <person name="Uohara A."/>
            <person name="Ohji S."/>
            <person name="Ichikawa N."/>
        </authorList>
    </citation>
    <scope>NUCLEOTIDE SEQUENCE [LARGE SCALE GENOMIC DNA]</scope>
    <source>
        <strain evidence="2 3">NBRC 106333</strain>
    </source>
</reference>
<gene>
    <name evidence="2" type="ORF">DC3_35540</name>
</gene>
<feature type="transmembrane region" description="Helical" evidence="1">
    <location>
        <begin position="113"/>
        <end position="136"/>
    </location>
</feature>